<dbReference type="PANTHER" id="PTHR43791">
    <property type="entry name" value="PERMEASE-RELATED"/>
    <property type="match status" value="1"/>
</dbReference>
<gene>
    <name evidence="9" type="ORF">SOCG_02821</name>
</gene>
<protein>
    <submittedName>
        <fullName evidence="9">Cysteine transporter</fullName>
    </submittedName>
</protein>
<dbReference type="VEuPathDB" id="FungiDB:SOCG_02821"/>
<evidence type="ECO:0000256" key="7">
    <source>
        <dbReference type="SAM" id="MobiDB-lite"/>
    </source>
</evidence>
<keyword evidence="5 8" id="KW-0472">Membrane</keyword>
<comment type="similarity">
    <text evidence="6">Belongs to the major facilitator superfamily. Allantoate permease family.</text>
</comment>
<feature type="transmembrane region" description="Helical" evidence="8">
    <location>
        <begin position="89"/>
        <end position="106"/>
    </location>
</feature>
<dbReference type="Gene3D" id="1.20.1250.20">
    <property type="entry name" value="MFS general substrate transporter like domains"/>
    <property type="match status" value="1"/>
</dbReference>
<dbReference type="PANTHER" id="PTHR43791:SF63">
    <property type="entry name" value="HIGH AFFINITY CYSTEINE TRANSPORTER"/>
    <property type="match status" value="1"/>
</dbReference>
<evidence type="ECO:0000313" key="10">
    <source>
        <dbReference type="Proteomes" id="UP000016088"/>
    </source>
</evidence>
<feature type="transmembrane region" description="Helical" evidence="8">
    <location>
        <begin position="363"/>
        <end position="382"/>
    </location>
</feature>
<dbReference type="GeneID" id="25031795"/>
<evidence type="ECO:0000256" key="6">
    <source>
        <dbReference type="ARBA" id="ARBA00037968"/>
    </source>
</evidence>
<dbReference type="HOGENOM" id="CLU_001265_0_5_1"/>
<evidence type="ECO:0000256" key="3">
    <source>
        <dbReference type="ARBA" id="ARBA00022692"/>
    </source>
</evidence>
<dbReference type="eggNOG" id="KOG2533">
    <property type="taxonomic scope" value="Eukaryota"/>
</dbReference>
<evidence type="ECO:0000256" key="1">
    <source>
        <dbReference type="ARBA" id="ARBA00004141"/>
    </source>
</evidence>
<dbReference type="OrthoDB" id="6730379at2759"/>
<evidence type="ECO:0000256" key="2">
    <source>
        <dbReference type="ARBA" id="ARBA00022448"/>
    </source>
</evidence>
<feature type="transmembrane region" description="Helical" evidence="8">
    <location>
        <begin position="189"/>
        <end position="209"/>
    </location>
</feature>
<name>S9Q090_SCHOY</name>
<keyword evidence="10" id="KW-1185">Reference proteome</keyword>
<keyword evidence="4 8" id="KW-1133">Transmembrane helix</keyword>
<feature type="transmembrane region" description="Helical" evidence="8">
    <location>
        <begin position="160"/>
        <end position="182"/>
    </location>
</feature>
<dbReference type="SUPFAM" id="SSF103473">
    <property type="entry name" value="MFS general substrate transporter"/>
    <property type="match status" value="1"/>
</dbReference>
<dbReference type="EMBL" id="KE503206">
    <property type="protein sequence ID" value="EPX73602.1"/>
    <property type="molecule type" value="Genomic_DNA"/>
</dbReference>
<proteinExistence type="inferred from homology"/>
<organism evidence="9 10">
    <name type="scientific">Schizosaccharomyces octosporus (strain yFS286)</name>
    <name type="common">Fission yeast</name>
    <name type="synonym">Octosporomyces octosporus</name>
    <dbReference type="NCBI Taxonomy" id="483514"/>
    <lineage>
        <taxon>Eukaryota</taxon>
        <taxon>Fungi</taxon>
        <taxon>Dikarya</taxon>
        <taxon>Ascomycota</taxon>
        <taxon>Taphrinomycotina</taxon>
        <taxon>Schizosaccharomycetes</taxon>
        <taxon>Schizosaccharomycetales</taxon>
        <taxon>Schizosaccharomycetaceae</taxon>
        <taxon>Schizosaccharomyces</taxon>
    </lineage>
</organism>
<evidence type="ECO:0000256" key="8">
    <source>
        <dbReference type="SAM" id="Phobius"/>
    </source>
</evidence>
<reference evidence="9 10" key="1">
    <citation type="journal article" date="2011" name="Science">
        <title>Comparative functional genomics of the fission yeasts.</title>
        <authorList>
            <person name="Rhind N."/>
            <person name="Chen Z."/>
            <person name="Yassour M."/>
            <person name="Thompson D.A."/>
            <person name="Haas B.J."/>
            <person name="Habib N."/>
            <person name="Wapinski I."/>
            <person name="Roy S."/>
            <person name="Lin M.F."/>
            <person name="Heiman D.I."/>
            <person name="Young S.K."/>
            <person name="Furuya K."/>
            <person name="Guo Y."/>
            <person name="Pidoux A."/>
            <person name="Chen H.M."/>
            <person name="Robbertse B."/>
            <person name="Goldberg J.M."/>
            <person name="Aoki K."/>
            <person name="Bayne E.H."/>
            <person name="Berlin A.M."/>
            <person name="Desjardins C.A."/>
            <person name="Dobbs E."/>
            <person name="Dukaj L."/>
            <person name="Fan L."/>
            <person name="FitzGerald M.G."/>
            <person name="French C."/>
            <person name="Gujja S."/>
            <person name="Hansen K."/>
            <person name="Keifenheim D."/>
            <person name="Levin J.Z."/>
            <person name="Mosher R.A."/>
            <person name="Mueller C.A."/>
            <person name="Pfiffner J."/>
            <person name="Priest M."/>
            <person name="Russ C."/>
            <person name="Smialowska A."/>
            <person name="Swoboda P."/>
            <person name="Sykes S.M."/>
            <person name="Vaughn M."/>
            <person name="Vengrova S."/>
            <person name="Yoder R."/>
            <person name="Zeng Q."/>
            <person name="Allshire R."/>
            <person name="Baulcombe D."/>
            <person name="Birren B.W."/>
            <person name="Brown W."/>
            <person name="Ekwall K."/>
            <person name="Kellis M."/>
            <person name="Leatherwood J."/>
            <person name="Levin H."/>
            <person name="Margalit H."/>
            <person name="Martienssen R."/>
            <person name="Nieduszynski C.A."/>
            <person name="Spatafora J.W."/>
            <person name="Friedman N."/>
            <person name="Dalgaard J.Z."/>
            <person name="Baumann P."/>
            <person name="Niki H."/>
            <person name="Regev A."/>
            <person name="Nusbaum C."/>
        </authorList>
    </citation>
    <scope>NUCLEOTIDE SEQUENCE [LARGE SCALE GENOMIC DNA]</scope>
    <source>
        <strain evidence="10">yFS286</strain>
    </source>
</reference>
<feature type="transmembrane region" description="Helical" evidence="8">
    <location>
        <begin position="414"/>
        <end position="436"/>
    </location>
</feature>
<dbReference type="Pfam" id="PF07690">
    <property type="entry name" value="MFS_1"/>
    <property type="match status" value="1"/>
</dbReference>
<dbReference type="RefSeq" id="XP_013016765.1">
    <property type="nucleotide sequence ID" value="XM_013161311.1"/>
</dbReference>
<dbReference type="FunFam" id="1.20.1250.20:FF:000476">
    <property type="entry name" value="Cysteine transporter"/>
    <property type="match status" value="1"/>
</dbReference>
<feature type="transmembrane region" description="Helical" evidence="8">
    <location>
        <begin position="252"/>
        <end position="272"/>
    </location>
</feature>
<dbReference type="GO" id="GO:0016020">
    <property type="term" value="C:membrane"/>
    <property type="evidence" value="ECO:0007669"/>
    <property type="project" value="UniProtKB-SubCell"/>
</dbReference>
<keyword evidence="3 8" id="KW-0812">Transmembrane</keyword>
<dbReference type="AlphaFoldDB" id="S9Q090"/>
<dbReference type="InterPro" id="IPR011701">
    <property type="entry name" value="MFS"/>
</dbReference>
<feature type="region of interest" description="Disordered" evidence="7">
    <location>
        <begin position="1"/>
        <end position="38"/>
    </location>
</feature>
<dbReference type="GO" id="GO:0033229">
    <property type="term" value="F:cysteine transmembrane transporter activity"/>
    <property type="evidence" value="ECO:0007669"/>
    <property type="project" value="TreeGrafter"/>
</dbReference>
<feature type="transmembrane region" description="Helical" evidence="8">
    <location>
        <begin position="221"/>
        <end position="240"/>
    </location>
</feature>
<feature type="transmembrane region" description="Helical" evidence="8">
    <location>
        <begin position="448"/>
        <end position="466"/>
    </location>
</feature>
<feature type="transmembrane region" description="Helical" evidence="8">
    <location>
        <begin position="389"/>
        <end position="408"/>
    </location>
</feature>
<dbReference type="CDD" id="cd17327">
    <property type="entry name" value="MFS_FEN2_like"/>
    <property type="match status" value="1"/>
</dbReference>
<evidence type="ECO:0000256" key="5">
    <source>
        <dbReference type="ARBA" id="ARBA00023136"/>
    </source>
</evidence>
<evidence type="ECO:0000256" key="4">
    <source>
        <dbReference type="ARBA" id="ARBA00022989"/>
    </source>
</evidence>
<comment type="subcellular location">
    <subcellularLocation>
        <location evidence="1">Membrane</location>
        <topology evidence="1">Multi-pass membrane protein</topology>
    </subcellularLocation>
</comment>
<keyword evidence="2" id="KW-0813">Transport</keyword>
<dbReference type="InterPro" id="IPR036259">
    <property type="entry name" value="MFS_trans_sf"/>
</dbReference>
<dbReference type="OMA" id="HCTAYNY"/>
<dbReference type="Proteomes" id="UP000016088">
    <property type="component" value="Unassembled WGS sequence"/>
</dbReference>
<feature type="compositionally biased region" description="Basic and acidic residues" evidence="7">
    <location>
        <begin position="14"/>
        <end position="38"/>
    </location>
</feature>
<sequence length="557" mass="63398">MSELFRNPPSIHSSDVDDSLRTENEGKNSIEKEKGEEKFTTLSQVSQSVYSDTQNHSMSLLDETFKYMKEAKELEPLSHRQEKKLRWKLYFTILAMVMLLDMMLYIDKATLSYSSVLGLFGDTHITKDQYNNLSTIFYVGYIIGQIPGHLLLQRFPVGKFVAISTALWTLIIFLHCTAYNYGGLMALRFFLGLVESSLLPTMEATLGMFFPHEELVYLQPIFYISCYGCNIPAGFIAYGVQYATHTVPPWKLFMIIVGGITFFMTIWLFFYYPDNPTKARFLTKNERLYTIDRVRKNNKSGIESKKFKKYQVTEALKEPVTWLFALHVFTNQLANNLAYQQNLLFTSLGVSNLNSTLVSVANSGYNCVSSILATYFMSLIVNQSGFHGALWYIPCLAGGIASVTIPWSHKIGELAAIIIATNFGIPFIISLGWMSATCAGYTKKLTRGVMFMIAYAVANIIGPQMWQGRDAPRYYPAWIVQIVVSWSISPAILLIIRWILVRQNKKRQALREQNSEEKISKTWVEYLDSSGNPTAGFVDNTMLDLTDQENLMFIYPL</sequence>
<feature type="transmembrane region" description="Helical" evidence="8">
    <location>
        <begin position="478"/>
        <end position="500"/>
    </location>
</feature>
<evidence type="ECO:0000313" key="9">
    <source>
        <dbReference type="EMBL" id="EPX73602.1"/>
    </source>
</evidence>
<accession>S9Q090</accession>